<reference evidence="2 3" key="1">
    <citation type="journal article" date="2024" name="Ann. Entomol. Soc. Am.">
        <title>Genomic analyses of the southern and eastern yellowjacket wasps (Hymenoptera: Vespidae) reveal evolutionary signatures of social life.</title>
        <authorList>
            <person name="Catto M.A."/>
            <person name="Caine P.B."/>
            <person name="Orr S.E."/>
            <person name="Hunt B.G."/>
            <person name="Goodisman M.A.D."/>
        </authorList>
    </citation>
    <scope>NUCLEOTIDE SEQUENCE [LARGE SCALE GENOMIC DNA]</scope>
    <source>
        <strain evidence="2">232</strain>
        <tissue evidence="2">Head and thorax</tissue>
    </source>
</reference>
<dbReference type="EMBL" id="JAYRBN010000075">
    <property type="protein sequence ID" value="KAL2732904.1"/>
    <property type="molecule type" value="Genomic_DNA"/>
</dbReference>
<name>A0ABD2BJF8_VESMC</name>
<gene>
    <name evidence="2" type="ORF">V1477_015145</name>
</gene>
<accession>A0ABD2BJF8</accession>
<dbReference type="Proteomes" id="UP001607303">
    <property type="component" value="Unassembled WGS sequence"/>
</dbReference>
<evidence type="ECO:0000256" key="1">
    <source>
        <dbReference type="SAM" id="MobiDB-lite"/>
    </source>
</evidence>
<organism evidence="2 3">
    <name type="scientific">Vespula maculifrons</name>
    <name type="common">Eastern yellow jacket</name>
    <name type="synonym">Wasp</name>
    <dbReference type="NCBI Taxonomy" id="7453"/>
    <lineage>
        <taxon>Eukaryota</taxon>
        <taxon>Metazoa</taxon>
        <taxon>Ecdysozoa</taxon>
        <taxon>Arthropoda</taxon>
        <taxon>Hexapoda</taxon>
        <taxon>Insecta</taxon>
        <taxon>Pterygota</taxon>
        <taxon>Neoptera</taxon>
        <taxon>Endopterygota</taxon>
        <taxon>Hymenoptera</taxon>
        <taxon>Apocrita</taxon>
        <taxon>Aculeata</taxon>
        <taxon>Vespoidea</taxon>
        <taxon>Vespidae</taxon>
        <taxon>Vespinae</taxon>
        <taxon>Vespula</taxon>
    </lineage>
</organism>
<feature type="compositionally biased region" description="Basic and acidic residues" evidence="1">
    <location>
        <begin position="86"/>
        <end position="98"/>
    </location>
</feature>
<feature type="region of interest" description="Disordered" evidence="1">
    <location>
        <begin position="61"/>
        <end position="115"/>
    </location>
</feature>
<evidence type="ECO:0000313" key="2">
    <source>
        <dbReference type="EMBL" id="KAL2732904.1"/>
    </source>
</evidence>
<dbReference type="AlphaFoldDB" id="A0ABD2BJF8"/>
<protein>
    <submittedName>
        <fullName evidence="2">Uncharacterized protein</fullName>
    </submittedName>
</protein>
<proteinExistence type="predicted"/>
<comment type="caution">
    <text evidence="2">The sequence shown here is derived from an EMBL/GenBank/DDBJ whole genome shotgun (WGS) entry which is preliminary data.</text>
</comment>
<keyword evidence="3" id="KW-1185">Reference proteome</keyword>
<sequence>MDAKARESVVTSGEGKIIFKVVDLEATSFPGGEVERCCPNKAASTSGKRIFAAMPVAVARVRGGEGGGGGGGDGGGGGGSGGGGDGGRDRDGEARGENQRVVFEAGFNTGTMPVA</sequence>
<feature type="compositionally biased region" description="Gly residues" evidence="1">
    <location>
        <begin position="64"/>
        <end position="85"/>
    </location>
</feature>
<evidence type="ECO:0000313" key="3">
    <source>
        <dbReference type="Proteomes" id="UP001607303"/>
    </source>
</evidence>